<feature type="transmembrane region" description="Helical" evidence="7">
    <location>
        <begin position="333"/>
        <end position="352"/>
    </location>
</feature>
<feature type="transmembrane region" description="Helical" evidence="7">
    <location>
        <begin position="478"/>
        <end position="498"/>
    </location>
</feature>
<name>A0A1B7P950_9EURO</name>
<dbReference type="PROSITE" id="PS50850">
    <property type="entry name" value="MFS"/>
    <property type="match status" value="1"/>
</dbReference>
<feature type="transmembrane region" description="Helical" evidence="7">
    <location>
        <begin position="78"/>
        <end position="100"/>
    </location>
</feature>
<dbReference type="GO" id="GO:0022857">
    <property type="term" value="F:transmembrane transporter activity"/>
    <property type="evidence" value="ECO:0007669"/>
    <property type="project" value="InterPro"/>
</dbReference>
<reference evidence="9 10" key="1">
    <citation type="submission" date="2015-07" db="EMBL/GenBank/DDBJ databases">
        <title>Emmonsia species relationships and genome sequence.</title>
        <authorList>
            <person name="Cuomo C.A."/>
            <person name="Schwartz I.S."/>
            <person name="Kenyon C."/>
            <person name="de Hoog G.S."/>
            <person name="Govender N.P."/>
            <person name="Botha A."/>
            <person name="Moreno L."/>
            <person name="de Vries M."/>
            <person name="Munoz J.F."/>
            <person name="Stielow J.B."/>
        </authorList>
    </citation>
    <scope>NUCLEOTIDE SEQUENCE [LARGE SCALE GENOMIC DNA]</scope>
    <source>
        <strain evidence="9 10">CBS 136260</strain>
    </source>
</reference>
<dbReference type="SUPFAM" id="SSF103473">
    <property type="entry name" value="MFS general substrate transporter"/>
    <property type="match status" value="1"/>
</dbReference>
<evidence type="ECO:0000256" key="6">
    <source>
        <dbReference type="SAM" id="MobiDB-lite"/>
    </source>
</evidence>
<keyword evidence="3 7" id="KW-0812">Transmembrane</keyword>
<organism evidence="9 10">
    <name type="scientific">Emergomyces africanus</name>
    <dbReference type="NCBI Taxonomy" id="1955775"/>
    <lineage>
        <taxon>Eukaryota</taxon>
        <taxon>Fungi</taxon>
        <taxon>Dikarya</taxon>
        <taxon>Ascomycota</taxon>
        <taxon>Pezizomycotina</taxon>
        <taxon>Eurotiomycetes</taxon>
        <taxon>Eurotiomycetidae</taxon>
        <taxon>Onygenales</taxon>
        <taxon>Ajellomycetaceae</taxon>
        <taxon>Emergomyces</taxon>
    </lineage>
</organism>
<feature type="domain" description="Major facilitator superfamily (MFS) profile" evidence="8">
    <location>
        <begin position="40"/>
        <end position="542"/>
    </location>
</feature>
<protein>
    <recommendedName>
        <fullName evidence="8">Major facilitator superfamily (MFS) profile domain-containing protein</fullName>
    </recommendedName>
</protein>
<keyword evidence="2" id="KW-0813">Transport</keyword>
<evidence type="ECO:0000256" key="2">
    <source>
        <dbReference type="ARBA" id="ARBA00022448"/>
    </source>
</evidence>
<feature type="transmembrane region" description="Helical" evidence="7">
    <location>
        <begin position="518"/>
        <end position="538"/>
    </location>
</feature>
<evidence type="ECO:0000256" key="3">
    <source>
        <dbReference type="ARBA" id="ARBA00022692"/>
    </source>
</evidence>
<keyword evidence="5 7" id="KW-0472">Membrane</keyword>
<dbReference type="InterPro" id="IPR036259">
    <property type="entry name" value="MFS_trans_sf"/>
</dbReference>
<dbReference type="PANTHER" id="PTHR23504">
    <property type="entry name" value="MAJOR FACILITATOR SUPERFAMILY DOMAIN-CONTAINING PROTEIN 10"/>
    <property type="match status" value="1"/>
</dbReference>
<feature type="transmembrane region" description="Helical" evidence="7">
    <location>
        <begin position="419"/>
        <end position="438"/>
    </location>
</feature>
<feature type="region of interest" description="Disordered" evidence="6">
    <location>
        <begin position="285"/>
        <end position="319"/>
    </location>
</feature>
<evidence type="ECO:0000313" key="9">
    <source>
        <dbReference type="EMBL" id="OAX85556.1"/>
    </source>
</evidence>
<dbReference type="Gene3D" id="1.20.1250.20">
    <property type="entry name" value="MFS general substrate transporter like domains"/>
    <property type="match status" value="1"/>
</dbReference>
<dbReference type="EMBL" id="LGUA01000003">
    <property type="protein sequence ID" value="OAX85556.1"/>
    <property type="molecule type" value="Genomic_DNA"/>
</dbReference>
<feature type="transmembrane region" description="Helical" evidence="7">
    <location>
        <begin position="137"/>
        <end position="161"/>
    </location>
</feature>
<dbReference type="OrthoDB" id="10262656at2759"/>
<evidence type="ECO:0000256" key="4">
    <source>
        <dbReference type="ARBA" id="ARBA00022989"/>
    </source>
</evidence>
<evidence type="ECO:0000259" key="8">
    <source>
        <dbReference type="PROSITE" id="PS50850"/>
    </source>
</evidence>
<evidence type="ECO:0000256" key="7">
    <source>
        <dbReference type="SAM" id="Phobius"/>
    </source>
</evidence>
<evidence type="ECO:0000256" key="1">
    <source>
        <dbReference type="ARBA" id="ARBA00004141"/>
    </source>
</evidence>
<feature type="transmembrane region" description="Helical" evidence="7">
    <location>
        <begin position="214"/>
        <end position="236"/>
    </location>
</feature>
<feature type="transmembrane region" description="Helical" evidence="7">
    <location>
        <begin position="450"/>
        <end position="471"/>
    </location>
</feature>
<feature type="transmembrane region" description="Helical" evidence="7">
    <location>
        <begin position="112"/>
        <end position="131"/>
    </location>
</feature>
<feature type="transmembrane region" description="Helical" evidence="7">
    <location>
        <begin position="388"/>
        <end position="407"/>
    </location>
</feature>
<keyword evidence="10" id="KW-1185">Reference proteome</keyword>
<evidence type="ECO:0000313" key="10">
    <source>
        <dbReference type="Proteomes" id="UP000091918"/>
    </source>
</evidence>
<gene>
    <name evidence="9" type="ORF">ACJ72_00050</name>
</gene>
<dbReference type="Pfam" id="PF07690">
    <property type="entry name" value="MFS_1"/>
    <property type="match status" value="1"/>
</dbReference>
<dbReference type="CDD" id="cd17330">
    <property type="entry name" value="MFS_SLC46_TetA_like"/>
    <property type="match status" value="1"/>
</dbReference>
<feature type="transmembrane region" description="Helical" evidence="7">
    <location>
        <begin position="41"/>
        <end position="66"/>
    </location>
</feature>
<proteinExistence type="predicted"/>
<comment type="caution">
    <text evidence="9">The sequence shown here is derived from an EMBL/GenBank/DDBJ whole genome shotgun (WGS) entry which is preliminary data.</text>
</comment>
<dbReference type="GO" id="GO:0016020">
    <property type="term" value="C:membrane"/>
    <property type="evidence" value="ECO:0007669"/>
    <property type="project" value="UniProtKB-SubCell"/>
</dbReference>
<sequence length="625" mass="68383">MTANIWTSIRSGDGMICRLISVFRGGPVVKDGEARFPSRQLFILALCRICEPIAFMSIFPYVYYMVSSFKVTNDDRKIALYAGAVTSAFTFAEFTTGVFWGKMSDNFGRKPVLIIGLVGTAISMVVFGFSPSLPVALIARALGGLLNGNIGVLQTTVAELVTDKGHQPRAYSIMPFVWCLGSIVGPAMGGALAQPCDNYPQLFRRNTIFDRYPFLLPNLVCVVILCFGITIGILFLEETHPEKKFHRDRGIELGRCLIRVFSTKPTEEDEPVVEYKSPIQYDEVRDLANQPPPPPPGYRSIESSPRLSSVRAPGGSSTVVQRSKKSHGFVKAFTPRVTFVILGYGILAYHSVSFDQLMPIFLSSPVSEIKAELPFKFTGGMALSTKKIGLMLAVQGLYSMVAQLWFFPYVVSRFGTLSAYRFVLCVWPALYLAVPYLVLLPTGFQIPSVYAALIAKITLHVIAFPSTNILLANSAPSTTVLGSINGVAASTASLSRALGPSVTGYLHSKGLEWGYSGLAWWACGIICLLGAIESFWIGEDERREPIASEKVCIDECEDGIYDEREAFLPFERSVEYSTSSLVQASKYTPPTNNKYIAASQSGLDDILNLNLGSDAKSPYASESNI</sequence>
<dbReference type="InterPro" id="IPR011701">
    <property type="entry name" value="MFS"/>
</dbReference>
<dbReference type="InterPro" id="IPR020846">
    <property type="entry name" value="MFS_dom"/>
</dbReference>
<accession>A0A1B7P950</accession>
<dbReference type="AlphaFoldDB" id="A0A1B7P950"/>
<dbReference type="Proteomes" id="UP000091918">
    <property type="component" value="Unassembled WGS sequence"/>
</dbReference>
<comment type="subcellular location">
    <subcellularLocation>
        <location evidence="1">Membrane</location>
        <topology evidence="1">Multi-pass membrane protein</topology>
    </subcellularLocation>
</comment>
<dbReference type="PANTHER" id="PTHR23504:SF15">
    <property type="entry name" value="MAJOR FACILITATOR SUPERFAMILY (MFS) PROFILE DOMAIN-CONTAINING PROTEIN"/>
    <property type="match status" value="1"/>
</dbReference>
<evidence type="ECO:0000256" key="5">
    <source>
        <dbReference type="ARBA" id="ARBA00023136"/>
    </source>
</evidence>
<feature type="transmembrane region" description="Helical" evidence="7">
    <location>
        <begin position="173"/>
        <end position="194"/>
    </location>
</feature>
<keyword evidence="4 7" id="KW-1133">Transmembrane helix</keyword>